<evidence type="ECO:0000259" key="12">
    <source>
        <dbReference type="PROSITE" id="PS50929"/>
    </source>
</evidence>
<dbReference type="EMBL" id="SLXB01000005">
    <property type="protein sequence ID" value="TCO94379.1"/>
    <property type="molecule type" value="Genomic_DNA"/>
</dbReference>
<dbReference type="PROSITE" id="PS50893">
    <property type="entry name" value="ABC_TRANSPORTER_2"/>
    <property type="match status" value="1"/>
</dbReference>
<dbReference type="GO" id="GO:0005524">
    <property type="term" value="F:ATP binding"/>
    <property type="evidence" value="ECO:0007669"/>
    <property type="project" value="UniProtKB-KW"/>
</dbReference>
<dbReference type="SMART" id="SM00382">
    <property type="entry name" value="AAA"/>
    <property type="match status" value="1"/>
</dbReference>
<dbReference type="GO" id="GO:0015421">
    <property type="term" value="F:ABC-type oligopeptide transporter activity"/>
    <property type="evidence" value="ECO:0007669"/>
    <property type="project" value="TreeGrafter"/>
</dbReference>
<evidence type="ECO:0000256" key="9">
    <source>
        <dbReference type="ARBA" id="ARBA00023136"/>
    </source>
</evidence>
<keyword evidence="7" id="KW-0067">ATP-binding</keyword>
<dbReference type="SUPFAM" id="SSF52540">
    <property type="entry name" value="P-loop containing nucleoside triphosphate hydrolases"/>
    <property type="match status" value="1"/>
</dbReference>
<feature type="domain" description="ABC transporter" evidence="11">
    <location>
        <begin position="493"/>
        <end position="729"/>
    </location>
</feature>
<dbReference type="Proteomes" id="UP000295600">
    <property type="component" value="Unassembled WGS sequence"/>
</dbReference>
<keyword evidence="9 10" id="KW-0472">Membrane</keyword>
<dbReference type="PROSITE" id="PS50929">
    <property type="entry name" value="ABC_TM1F"/>
    <property type="match status" value="1"/>
</dbReference>
<feature type="transmembrane region" description="Helical" evidence="10">
    <location>
        <begin position="287"/>
        <end position="308"/>
    </location>
</feature>
<evidence type="ECO:0000256" key="2">
    <source>
        <dbReference type="ARBA" id="ARBA00022448"/>
    </source>
</evidence>
<evidence type="ECO:0000313" key="14">
    <source>
        <dbReference type="EMBL" id="TCO94379.1"/>
    </source>
</evidence>
<dbReference type="GO" id="GO:0005886">
    <property type="term" value="C:plasma membrane"/>
    <property type="evidence" value="ECO:0007669"/>
    <property type="project" value="UniProtKB-SubCell"/>
</dbReference>
<dbReference type="InterPro" id="IPR005074">
    <property type="entry name" value="Peptidase_C39"/>
</dbReference>
<dbReference type="Pfam" id="PF00005">
    <property type="entry name" value="ABC_tran"/>
    <property type="match status" value="1"/>
</dbReference>
<feature type="transmembrane region" description="Helical" evidence="10">
    <location>
        <begin position="176"/>
        <end position="197"/>
    </location>
</feature>
<keyword evidence="5" id="KW-0547">Nucleotide-binding</keyword>
<dbReference type="Pfam" id="PF03412">
    <property type="entry name" value="Peptidase_C39"/>
    <property type="match status" value="1"/>
</dbReference>
<dbReference type="Gene3D" id="1.20.1560.10">
    <property type="entry name" value="ABC transporter type 1, transmembrane domain"/>
    <property type="match status" value="1"/>
</dbReference>
<feature type="transmembrane region" description="Helical" evidence="10">
    <location>
        <begin position="314"/>
        <end position="335"/>
    </location>
</feature>
<keyword evidence="8 10" id="KW-1133">Transmembrane helix</keyword>
<evidence type="ECO:0000259" key="13">
    <source>
        <dbReference type="PROSITE" id="PS50990"/>
    </source>
</evidence>
<feature type="transmembrane region" description="Helical" evidence="10">
    <location>
        <begin position="209"/>
        <end position="230"/>
    </location>
</feature>
<dbReference type="PROSITE" id="PS50990">
    <property type="entry name" value="PEPTIDASE_C39"/>
    <property type="match status" value="1"/>
</dbReference>
<evidence type="ECO:0000259" key="11">
    <source>
        <dbReference type="PROSITE" id="PS50893"/>
    </source>
</evidence>
<keyword evidence="3" id="KW-1003">Cell membrane</keyword>
<dbReference type="GO" id="GO:0008233">
    <property type="term" value="F:peptidase activity"/>
    <property type="evidence" value="ECO:0007669"/>
    <property type="project" value="InterPro"/>
</dbReference>
<evidence type="ECO:0000256" key="7">
    <source>
        <dbReference type="ARBA" id="ARBA00022840"/>
    </source>
</evidence>
<reference evidence="14 15" key="1">
    <citation type="submission" date="2019-03" db="EMBL/GenBank/DDBJ databases">
        <title>Genomic Encyclopedia of Type Strains, Phase IV (KMG-IV): sequencing the most valuable type-strain genomes for metagenomic binning, comparative biology and taxonomic classification.</title>
        <authorList>
            <person name="Goeker M."/>
        </authorList>
    </citation>
    <scope>NUCLEOTIDE SEQUENCE [LARGE SCALE GENOMIC DNA]</scope>
    <source>
        <strain evidence="14 15">DSM 23917</strain>
    </source>
</reference>
<dbReference type="FunFam" id="3.40.50.300:FF:000299">
    <property type="entry name" value="ABC transporter ATP-binding protein/permease"/>
    <property type="match status" value="1"/>
</dbReference>
<dbReference type="InterPro" id="IPR027417">
    <property type="entry name" value="P-loop_NTPase"/>
</dbReference>
<dbReference type="SUPFAM" id="SSF90123">
    <property type="entry name" value="ABC transporter transmembrane region"/>
    <property type="match status" value="1"/>
</dbReference>
<dbReference type="GO" id="GO:0006508">
    <property type="term" value="P:proteolysis"/>
    <property type="evidence" value="ECO:0007669"/>
    <property type="project" value="InterPro"/>
</dbReference>
<dbReference type="PANTHER" id="PTHR43394">
    <property type="entry name" value="ATP-DEPENDENT PERMEASE MDL1, MITOCHONDRIAL"/>
    <property type="match status" value="1"/>
</dbReference>
<evidence type="ECO:0000256" key="5">
    <source>
        <dbReference type="ARBA" id="ARBA00022741"/>
    </source>
</evidence>
<keyword evidence="2" id="KW-0813">Transport</keyword>
<comment type="caution">
    <text evidence="14">The sequence shown here is derived from an EMBL/GenBank/DDBJ whole genome shotgun (WGS) entry which is preliminary data.</text>
</comment>
<dbReference type="InterPro" id="IPR039421">
    <property type="entry name" value="Type_1_exporter"/>
</dbReference>
<evidence type="ECO:0000313" key="15">
    <source>
        <dbReference type="Proteomes" id="UP000295600"/>
    </source>
</evidence>
<comment type="subcellular location">
    <subcellularLocation>
        <location evidence="1">Cell membrane</location>
        <topology evidence="1">Multi-pass membrane protein</topology>
    </subcellularLocation>
</comment>
<dbReference type="GO" id="GO:0016887">
    <property type="term" value="F:ATP hydrolysis activity"/>
    <property type="evidence" value="ECO:0007669"/>
    <property type="project" value="InterPro"/>
</dbReference>
<evidence type="ECO:0000256" key="6">
    <source>
        <dbReference type="ARBA" id="ARBA00022801"/>
    </source>
</evidence>
<gene>
    <name evidence="14" type="ORF">EV202_10578</name>
</gene>
<feature type="domain" description="Peptidase C39" evidence="13">
    <location>
        <begin position="8"/>
        <end position="132"/>
    </location>
</feature>
<dbReference type="RefSeq" id="WP_131925682.1">
    <property type="nucleotide sequence ID" value="NZ_SLXB01000005.1"/>
</dbReference>
<dbReference type="CDD" id="cd18571">
    <property type="entry name" value="ABC_6TM_peptidase_like"/>
    <property type="match status" value="1"/>
</dbReference>
<keyword evidence="4 10" id="KW-0812">Transmembrane</keyword>
<feature type="domain" description="ABC transmembrane type-1" evidence="12">
    <location>
        <begin position="178"/>
        <end position="459"/>
    </location>
</feature>
<evidence type="ECO:0000256" key="1">
    <source>
        <dbReference type="ARBA" id="ARBA00004651"/>
    </source>
</evidence>
<sequence length="735" mass="83193">MKFPSYIQLDGMDCGAACLQIISKYYGRYFSQQTMRELCHITRNGVSLRGISDAAETIGYRTIGTKLTWEQLQNDAMLPCIVHWNQSHFIVVYRIKKKQGKQKVFVSDPAKGLLEYPAGQFLQSWLQITEQGSENKKRGIALLLAPKPEFYQEEGDTEKRIRFKNLISYLRPYKSFVIQVIFAMLTASIISMIFPFLTQSVVDTGIGTGNIGFIVMILIAQLFLVIGQMANNMIRSWLMLHITTRISISLIADFLNKLMQLPIAFFDSKNVGDILQRIRDYSRIQSFLTGSLISTTMAAVTFFIYAIIMSAFDAVILTVFVVGSMAYICWILVFMKRRRKLDYMQFQEASNNQSNLIQLVNGMQDIKLNNCERRKRWEWEHIQAKLFRISSRSLSLGQTQDIGGTLIDQTKNIVISFLATEAVINGHMTLGAMVALQYIIGQLNAPLQQFITFMQSLQDARISMERMSEIHEKENEENMLDSKIQEIPCHADIDLCNVSYQYDGPRSPKVINNLTLQIPAKQVTTVVGASGSGKTTLLKMLLGFYEPCEGNISLGGKPLANHSIREWRRNCGVVMQDGFIFFDTIANNISISDENPDMKQIKSAARRANIDTFIESLPMGYNTKIGAEGHGLSTGQKQRILIARAIYKDAGYIFFDEATNSLDANNERFIMEQLHAFFRNKTVVIVAHRLSTVRNADNIVVLDKGNIAEQGKHEELIARKGAYFELIKNQLELGG</sequence>
<dbReference type="AlphaFoldDB" id="A0A4R2M907"/>
<dbReference type="InterPro" id="IPR003593">
    <property type="entry name" value="AAA+_ATPase"/>
</dbReference>
<dbReference type="PANTHER" id="PTHR43394:SF1">
    <property type="entry name" value="ATP-BINDING CASSETTE SUB-FAMILY B MEMBER 10, MITOCHONDRIAL"/>
    <property type="match status" value="1"/>
</dbReference>
<evidence type="ECO:0000256" key="4">
    <source>
        <dbReference type="ARBA" id="ARBA00022692"/>
    </source>
</evidence>
<evidence type="ECO:0000256" key="8">
    <source>
        <dbReference type="ARBA" id="ARBA00022989"/>
    </source>
</evidence>
<dbReference type="InterPro" id="IPR011527">
    <property type="entry name" value="ABC1_TM_dom"/>
</dbReference>
<dbReference type="InterPro" id="IPR003439">
    <property type="entry name" value="ABC_transporter-like_ATP-bd"/>
</dbReference>
<dbReference type="InterPro" id="IPR036640">
    <property type="entry name" value="ABC1_TM_sf"/>
</dbReference>
<dbReference type="Gene3D" id="3.40.50.300">
    <property type="entry name" value="P-loop containing nucleotide triphosphate hydrolases"/>
    <property type="match status" value="1"/>
</dbReference>
<dbReference type="Gene3D" id="3.90.70.10">
    <property type="entry name" value="Cysteine proteinases"/>
    <property type="match status" value="1"/>
</dbReference>
<dbReference type="Pfam" id="PF00664">
    <property type="entry name" value="ABC_membrane"/>
    <property type="match status" value="1"/>
</dbReference>
<keyword evidence="6" id="KW-0378">Hydrolase</keyword>
<proteinExistence type="predicted"/>
<dbReference type="CDD" id="cd02418">
    <property type="entry name" value="Peptidase_C39B"/>
    <property type="match status" value="1"/>
</dbReference>
<organism evidence="14 15">
    <name type="scientific">Prevotella heparinolytica</name>
    <dbReference type="NCBI Taxonomy" id="28113"/>
    <lineage>
        <taxon>Bacteria</taxon>
        <taxon>Pseudomonadati</taxon>
        <taxon>Bacteroidota</taxon>
        <taxon>Bacteroidia</taxon>
        <taxon>Bacteroidales</taxon>
        <taxon>Bacteroidaceae</taxon>
        <taxon>Bacteroides</taxon>
    </lineage>
</organism>
<evidence type="ECO:0000256" key="3">
    <source>
        <dbReference type="ARBA" id="ARBA00022475"/>
    </source>
</evidence>
<protein>
    <submittedName>
        <fullName evidence="14">Bacteriocin-processing peptidase</fullName>
    </submittedName>
</protein>
<evidence type="ECO:0000256" key="10">
    <source>
        <dbReference type="SAM" id="Phobius"/>
    </source>
</evidence>
<name>A0A4R2M907_9BACE</name>
<accession>A0A4R2M907</accession>